<organism evidence="1 2">
    <name type="scientific">Pendulispora brunnea</name>
    <dbReference type="NCBI Taxonomy" id="2905690"/>
    <lineage>
        <taxon>Bacteria</taxon>
        <taxon>Pseudomonadati</taxon>
        <taxon>Myxococcota</taxon>
        <taxon>Myxococcia</taxon>
        <taxon>Myxococcales</taxon>
        <taxon>Sorangiineae</taxon>
        <taxon>Pendulisporaceae</taxon>
        <taxon>Pendulispora</taxon>
    </lineage>
</organism>
<accession>A0ABZ2K8D3</accession>
<dbReference type="EMBL" id="CP089982">
    <property type="protein sequence ID" value="WXA94951.1"/>
    <property type="molecule type" value="Genomic_DNA"/>
</dbReference>
<dbReference type="InterPro" id="IPR010662">
    <property type="entry name" value="RBBP9/YdeN"/>
</dbReference>
<protein>
    <submittedName>
        <fullName evidence="1">Alpha/beta fold hydrolase</fullName>
    </submittedName>
</protein>
<dbReference type="RefSeq" id="WP_394845559.1">
    <property type="nucleotide sequence ID" value="NZ_CP089982.1"/>
</dbReference>
<dbReference type="GO" id="GO:0016787">
    <property type="term" value="F:hydrolase activity"/>
    <property type="evidence" value="ECO:0007669"/>
    <property type="project" value="UniProtKB-KW"/>
</dbReference>
<dbReference type="Gene3D" id="3.40.50.1820">
    <property type="entry name" value="alpha/beta hydrolase"/>
    <property type="match status" value="1"/>
</dbReference>
<dbReference type="Proteomes" id="UP001379533">
    <property type="component" value="Chromosome"/>
</dbReference>
<reference evidence="1 2" key="1">
    <citation type="submission" date="2021-12" db="EMBL/GenBank/DDBJ databases">
        <title>Discovery of the Pendulisporaceae a myxobacterial family with distinct sporulation behavior and unique specialized metabolism.</title>
        <authorList>
            <person name="Garcia R."/>
            <person name="Popoff A."/>
            <person name="Bader C.D."/>
            <person name="Loehr J."/>
            <person name="Walesch S."/>
            <person name="Walt C."/>
            <person name="Boldt J."/>
            <person name="Bunk B."/>
            <person name="Haeckl F.J.F.P.J."/>
            <person name="Gunesch A.P."/>
            <person name="Birkelbach J."/>
            <person name="Nuebel U."/>
            <person name="Pietschmann T."/>
            <person name="Bach T."/>
            <person name="Mueller R."/>
        </authorList>
    </citation>
    <scope>NUCLEOTIDE SEQUENCE [LARGE SCALE GENOMIC DNA]</scope>
    <source>
        <strain evidence="1 2">MSr12523</strain>
    </source>
</reference>
<gene>
    <name evidence="1" type="ORF">LZC95_52080</name>
</gene>
<evidence type="ECO:0000313" key="2">
    <source>
        <dbReference type="Proteomes" id="UP001379533"/>
    </source>
</evidence>
<name>A0ABZ2K8D3_9BACT</name>
<keyword evidence="1" id="KW-0378">Hydrolase</keyword>
<dbReference type="InterPro" id="IPR029058">
    <property type="entry name" value="AB_hydrolase_fold"/>
</dbReference>
<proteinExistence type="predicted"/>
<dbReference type="Pfam" id="PF06821">
    <property type="entry name" value="Ser_hydrolase"/>
    <property type="match status" value="1"/>
</dbReference>
<sequence length="195" mass="20979">MTNQVTDIILVPGIGNSGEAHWQSRWQERNASMRRMRCSDWDRPDLGEWIAALDREVAASKEPPWLVAHSLGCLLVAHWASTAVARVAGAFLVAVPDPSSPVFPSEAHSFAQVPAARLPFPSLIVASTDDPYASIDYASMRAAQWGSRVAVAGALGHINGASAIADWPQGKELWRAFAAELARGQGGKDLGHFVE</sequence>
<dbReference type="SUPFAM" id="SSF53474">
    <property type="entry name" value="alpha/beta-Hydrolases"/>
    <property type="match status" value="1"/>
</dbReference>
<keyword evidence="2" id="KW-1185">Reference proteome</keyword>
<evidence type="ECO:0000313" key="1">
    <source>
        <dbReference type="EMBL" id="WXA94951.1"/>
    </source>
</evidence>